<dbReference type="AlphaFoldDB" id="A0A6J2PMH5"/>
<dbReference type="InParanoid" id="A0A6J2PMH5"/>
<name>A0A6J2PMH5_COTGO</name>
<dbReference type="GeneID" id="115007691"/>
<sequence>MTTDLIVGRPGASATPVKLESDIVDKETHSTQTMATSTMTTGRTVSRLHASTPITPTKQMLGQNVGSSNTGSFISTSITPVKPTSETWTWNLVVVAACLGGVILLGLALLFTKRKTDIVERESSAPFTKSVFPMTTDLIVGRPGASATPVKLESDIVDKETHSTQTMATSAMTTGQNVGSSNTGSFISTSITPVKPTSVGQTPHKSSTKASLLHVTPIDPPTAETWTWNLVVVAACLGGLILLGLALLFTKRRTERCSSKRTQADATDDLMCMRELNHGGSLPAGNDEAYSVITSVPAADCPTGLDKSKMQESQNEDSDIYHVYSTISEEPPPSALKDMVYSTHVTYDLGRKIDVSAMNEHILSWMASYLSERDQQVGKGVTSLSLCPSLAECHKAVS</sequence>
<dbReference type="RefSeq" id="XP_029286494.1">
    <property type="nucleotide sequence ID" value="XM_029430634.1"/>
</dbReference>
<gene>
    <name evidence="3" type="primary">LOC115007691</name>
</gene>
<keyword evidence="1" id="KW-1133">Transmembrane helix</keyword>
<keyword evidence="1" id="KW-0812">Transmembrane</keyword>
<accession>A0A6J2PMH5</accession>
<dbReference type="Proteomes" id="UP000504630">
    <property type="component" value="Chromosome 5"/>
</dbReference>
<evidence type="ECO:0000256" key="1">
    <source>
        <dbReference type="SAM" id="Phobius"/>
    </source>
</evidence>
<keyword evidence="2" id="KW-1185">Reference proteome</keyword>
<evidence type="ECO:0000313" key="2">
    <source>
        <dbReference type="Proteomes" id="UP000504630"/>
    </source>
</evidence>
<protein>
    <submittedName>
        <fullName evidence="3">Uncharacterized protein LOC115007691</fullName>
    </submittedName>
</protein>
<organism evidence="2 3">
    <name type="scientific">Cottoperca gobio</name>
    <name type="common">Frogmouth</name>
    <name type="synonym">Aphritis gobio</name>
    <dbReference type="NCBI Taxonomy" id="56716"/>
    <lineage>
        <taxon>Eukaryota</taxon>
        <taxon>Metazoa</taxon>
        <taxon>Chordata</taxon>
        <taxon>Craniata</taxon>
        <taxon>Vertebrata</taxon>
        <taxon>Euteleostomi</taxon>
        <taxon>Actinopterygii</taxon>
        <taxon>Neopterygii</taxon>
        <taxon>Teleostei</taxon>
        <taxon>Neoteleostei</taxon>
        <taxon>Acanthomorphata</taxon>
        <taxon>Eupercaria</taxon>
        <taxon>Perciformes</taxon>
        <taxon>Notothenioidei</taxon>
        <taxon>Bovichtidae</taxon>
        <taxon>Cottoperca</taxon>
    </lineage>
</organism>
<feature type="transmembrane region" description="Helical" evidence="1">
    <location>
        <begin position="228"/>
        <end position="249"/>
    </location>
</feature>
<proteinExistence type="predicted"/>
<dbReference type="KEGG" id="cgob:115007691"/>
<feature type="transmembrane region" description="Helical" evidence="1">
    <location>
        <begin position="88"/>
        <end position="111"/>
    </location>
</feature>
<keyword evidence="1" id="KW-0472">Membrane</keyword>
<evidence type="ECO:0000313" key="3">
    <source>
        <dbReference type="RefSeq" id="XP_029286494.1"/>
    </source>
</evidence>
<dbReference type="OrthoDB" id="8938325at2759"/>
<reference evidence="3" key="1">
    <citation type="submission" date="2025-08" db="UniProtKB">
        <authorList>
            <consortium name="RefSeq"/>
        </authorList>
    </citation>
    <scope>IDENTIFICATION</scope>
</reference>